<evidence type="ECO:0000313" key="3">
    <source>
        <dbReference type="Proteomes" id="UP001446871"/>
    </source>
</evidence>
<accession>A0ABR1U245</accession>
<sequence>MSHFPMALTLESAKVRREQILKVTKDECASRGYATKRTEKEVIPAVIDLSTTKTIVWILGLGETDDRRRAAMAGFISEDYVAWTIDACIWHKLQDDKCHEMTHIQAEFSEKFPAPQEYLPPWTNWVREAVEVEEISKSNKMRSLTAQSKLLKRKLSANGRKIGQLAKQMKSLQVESDRLKGEIHAKEARANELAKELDQGPATWFYP</sequence>
<evidence type="ECO:0000313" key="2">
    <source>
        <dbReference type="EMBL" id="KAK8052978.1"/>
    </source>
</evidence>
<proteinExistence type="predicted"/>
<name>A0ABR1U245_9PEZI</name>
<evidence type="ECO:0000256" key="1">
    <source>
        <dbReference type="SAM" id="Coils"/>
    </source>
</evidence>
<keyword evidence="1" id="KW-0175">Coiled coil</keyword>
<dbReference type="Proteomes" id="UP001446871">
    <property type="component" value="Unassembled WGS sequence"/>
</dbReference>
<gene>
    <name evidence="2" type="ORF">PG996_012279</name>
</gene>
<reference evidence="2 3" key="1">
    <citation type="submission" date="2023-01" db="EMBL/GenBank/DDBJ databases">
        <title>Analysis of 21 Apiospora genomes using comparative genomics revels a genus with tremendous synthesis potential of carbohydrate active enzymes and secondary metabolites.</title>
        <authorList>
            <person name="Sorensen T."/>
        </authorList>
    </citation>
    <scope>NUCLEOTIDE SEQUENCE [LARGE SCALE GENOMIC DNA]</scope>
    <source>
        <strain evidence="2 3">CBS 83171</strain>
    </source>
</reference>
<keyword evidence="3" id="KW-1185">Reference proteome</keyword>
<feature type="coiled-coil region" evidence="1">
    <location>
        <begin position="162"/>
        <end position="196"/>
    </location>
</feature>
<protein>
    <submittedName>
        <fullName evidence="2">Uncharacterized protein</fullName>
    </submittedName>
</protein>
<comment type="caution">
    <text evidence="2">The sequence shown here is derived from an EMBL/GenBank/DDBJ whole genome shotgun (WGS) entry which is preliminary data.</text>
</comment>
<organism evidence="2 3">
    <name type="scientific">Apiospora saccharicola</name>
    <dbReference type="NCBI Taxonomy" id="335842"/>
    <lineage>
        <taxon>Eukaryota</taxon>
        <taxon>Fungi</taxon>
        <taxon>Dikarya</taxon>
        <taxon>Ascomycota</taxon>
        <taxon>Pezizomycotina</taxon>
        <taxon>Sordariomycetes</taxon>
        <taxon>Xylariomycetidae</taxon>
        <taxon>Amphisphaeriales</taxon>
        <taxon>Apiosporaceae</taxon>
        <taxon>Apiospora</taxon>
    </lineage>
</organism>
<dbReference type="EMBL" id="JAQQWM010000008">
    <property type="protein sequence ID" value="KAK8052978.1"/>
    <property type="molecule type" value="Genomic_DNA"/>
</dbReference>